<accession>A0ABT3H298</accession>
<keyword evidence="1" id="KW-0805">Transcription regulation</keyword>
<evidence type="ECO:0000256" key="1">
    <source>
        <dbReference type="ARBA" id="ARBA00023015"/>
    </source>
</evidence>
<dbReference type="InterPro" id="IPR036390">
    <property type="entry name" value="WH_DNA-bd_sf"/>
</dbReference>
<dbReference type="PANTHER" id="PTHR42756:SF1">
    <property type="entry name" value="TRANSCRIPTIONAL REPRESSOR OF EMRAB OPERON"/>
    <property type="match status" value="1"/>
</dbReference>
<dbReference type="PROSITE" id="PS50995">
    <property type="entry name" value="HTH_MARR_2"/>
    <property type="match status" value="1"/>
</dbReference>
<dbReference type="Proteomes" id="UP001208938">
    <property type="component" value="Unassembled WGS sequence"/>
</dbReference>
<dbReference type="Gene3D" id="1.10.10.10">
    <property type="entry name" value="Winged helix-like DNA-binding domain superfamily/Winged helix DNA-binding domain"/>
    <property type="match status" value="1"/>
</dbReference>
<evidence type="ECO:0000256" key="2">
    <source>
        <dbReference type="ARBA" id="ARBA00023125"/>
    </source>
</evidence>
<dbReference type="InterPro" id="IPR036388">
    <property type="entry name" value="WH-like_DNA-bd_sf"/>
</dbReference>
<dbReference type="RefSeq" id="WP_264506734.1">
    <property type="nucleotide sequence ID" value="NZ_JAPDFL010000001.1"/>
</dbReference>
<organism evidence="5 6">
    <name type="scientific">Pararhodobacter zhoushanensis</name>
    <dbReference type="NCBI Taxonomy" id="2479545"/>
    <lineage>
        <taxon>Bacteria</taxon>
        <taxon>Pseudomonadati</taxon>
        <taxon>Pseudomonadota</taxon>
        <taxon>Alphaproteobacteria</taxon>
        <taxon>Rhodobacterales</taxon>
        <taxon>Paracoccaceae</taxon>
        <taxon>Pararhodobacter</taxon>
    </lineage>
</organism>
<evidence type="ECO:0000259" key="4">
    <source>
        <dbReference type="PROSITE" id="PS50995"/>
    </source>
</evidence>
<dbReference type="Pfam" id="PF12802">
    <property type="entry name" value="MarR_2"/>
    <property type="match status" value="1"/>
</dbReference>
<evidence type="ECO:0000313" key="6">
    <source>
        <dbReference type="Proteomes" id="UP001208938"/>
    </source>
</evidence>
<proteinExistence type="predicted"/>
<gene>
    <name evidence="5" type="ORF">OKW52_16780</name>
</gene>
<keyword evidence="6" id="KW-1185">Reference proteome</keyword>
<feature type="domain" description="HTH marR-type" evidence="4">
    <location>
        <begin position="11"/>
        <end position="143"/>
    </location>
</feature>
<protein>
    <submittedName>
        <fullName evidence="5">MarR family winged helix-turn-helix transcriptional regulator</fullName>
    </submittedName>
</protein>
<keyword evidence="3" id="KW-0804">Transcription</keyword>
<comment type="caution">
    <text evidence="5">The sequence shown here is derived from an EMBL/GenBank/DDBJ whole genome shotgun (WGS) entry which is preliminary data.</text>
</comment>
<evidence type="ECO:0000313" key="5">
    <source>
        <dbReference type="EMBL" id="MCW1933865.1"/>
    </source>
</evidence>
<dbReference type="InterPro" id="IPR000835">
    <property type="entry name" value="HTH_MarR-typ"/>
</dbReference>
<name>A0ABT3H298_9RHOB</name>
<dbReference type="EMBL" id="JAPDFL010000001">
    <property type="protein sequence ID" value="MCW1933865.1"/>
    <property type="molecule type" value="Genomic_DNA"/>
</dbReference>
<evidence type="ECO:0000256" key="3">
    <source>
        <dbReference type="ARBA" id="ARBA00023163"/>
    </source>
</evidence>
<dbReference type="SMART" id="SM00347">
    <property type="entry name" value="HTH_MARR"/>
    <property type="match status" value="1"/>
</dbReference>
<dbReference type="SUPFAM" id="SSF46785">
    <property type="entry name" value="Winged helix' DNA-binding domain"/>
    <property type="match status" value="1"/>
</dbReference>
<keyword evidence="2" id="KW-0238">DNA-binding</keyword>
<sequence>MSEHASKAVRHASPGWLIQRLSRRFEAEMEADLAPHGVTLGQFALLMASLEAEGLTQTDLGTIFAMPAWKISRHLDGLEASGLVIRQPDPASRRTHRIVPTEAARALAPALRGVGQAVNARLLAPLAPGDRDRLVALLQQVVVPGERF</sequence>
<reference evidence="5 6" key="1">
    <citation type="submission" date="2022-10" db="EMBL/GenBank/DDBJ databases">
        <title>Pararhodobacter sp. nov., isolated from marine algae.</title>
        <authorList>
            <person name="Choi B.J."/>
            <person name="Kim J.M."/>
            <person name="Lee J.K."/>
            <person name="Choi D.G."/>
            <person name="Jeon C.O."/>
        </authorList>
    </citation>
    <scope>NUCLEOTIDE SEQUENCE [LARGE SCALE GENOMIC DNA]</scope>
    <source>
        <strain evidence="5 6">ZQ420</strain>
    </source>
</reference>
<dbReference type="PANTHER" id="PTHR42756">
    <property type="entry name" value="TRANSCRIPTIONAL REGULATOR, MARR"/>
    <property type="match status" value="1"/>
</dbReference>